<gene>
    <name evidence="2" type="ORF">555</name>
</gene>
<dbReference type="Proteomes" id="UP000045545">
    <property type="component" value="Unassembled WGS sequence"/>
</dbReference>
<keyword evidence="1" id="KW-0812">Transmembrane</keyword>
<evidence type="ECO:0000313" key="2">
    <source>
        <dbReference type="EMBL" id="CFX13319.1"/>
    </source>
</evidence>
<dbReference type="EMBL" id="CGIH01000006">
    <property type="protein sequence ID" value="CFX13319.1"/>
    <property type="molecule type" value="Genomic_DNA"/>
</dbReference>
<proteinExistence type="predicted"/>
<organism evidence="2 3">
    <name type="scientific">Syntrophomonas zehnderi OL-4</name>
    <dbReference type="NCBI Taxonomy" id="690567"/>
    <lineage>
        <taxon>Bacteria</taxon>
        <taxon>Bacillati</taxon>
        <taxon>Bacillota</taxon>
        <taxon>Clostridia</taxon>
        <taxon>Eubacteriales</taxon>
        <taxon>Syntrophomonadaceae</taxon>
        <taxon>Syntrophomonas</taxon>
    </lineage>
</organism>
<feature type="transmembrane region" description="Helical" evidence="1">
    <location>
        <begin position="12"/>
        <end position="35"/>
    </location>
</feature>
<keyword evidence="1" id="KW-1133">Transmembrane helix</keyword>
<reference evidence="2 3" key="1">
    <citation type="submission" date="2015-03" db="EMBL/GenBank/DDBJ databases">
        <authorList>
            <person name="Murphy D."/>
        </authorList>
    </citation>
    <scope>NUCLEOTIDE SEQUENCE [LARGE SCALE GENOMIC DNA]</scope>
    <source>
        <strain evidence="2 3">OL-4</strain>
    </source>
</reference>
<keyword evidence="1" id="KW-0472">Membrane</keyword>
<accession>A0A0E3W2P7</accession>
<sequence length="54" mass="6531">MTEPWWDKIMPLIVTIKLIYYSIPILVLIFVVSIYKDVKKILPYLHKNEKKINK</sequence>
<evidence type="ECO:0000256" key="1">
    <source>
        <dbReference type="SAM" id="Phobius"/>
    </source>
</evidence>
<evidence type="ECO:0000313" key="3">
    <source>
        <dbReference type="Proteomes" id="UP000045545"/>
    </source>
</evidence>
<keyword evidence="3" id="KW-1185">Reference proteome</keyword>
<dbReference type="AlphaFoldDB" id="A0A0E3W2P7"/>
<name>A0A0E3W2P7_9FIRM</name>
<protein>
    <submittedName>
        <fullName evidence="2">Uncharacterized</fullName>
    </submittedName>
</protein>